<protein>
    <submittedName>
        <fullName evidence="2">Carbon monoxide dehydrogenase subunit G</fullName>
    </submittedName>
</protein>
<organism evidence="2 3">
    <name type="scientific">Ramlibacter pallidus</name>
    <dbReference type="NCBI Taxonomy" id="2780087"/>
    <lineage>
        <taxon>Bacteria</taxon>
        <taxon>Pseudomonadati</taxon>
        <taxon>Pseudomonadota</taxon>
        <taxon>Betaproteobacteria</taxon>
        <taxon>Burkholderiales</taxon>
        <taxon>Comamonadaceae</taxon>
        <taxon>Ramlibacter</taxon>
    </lineage>
</organism>
<evidence type="ECO:0000313" key="3">
    <source>
        <dbReference type="Proteomes" id="UP000806285"/>
    </source>
</evidence>
<dbReference type="PANTHER" id="PTHR38588:SF1">
    <property type="entry name" value="BLL0334 PROTEIN"/>
    <property type="match status" value="1"/>
</dbReference>
<sequence>MEMQGSRPLAVTQQQAWDALNDPEVLKKCIPGCDKVEATGENQYAIGMSVKVGPVAARFNGRILLADVQPPTSYTLNFEGQGGAAGFGKGHAKVNLVTAAADPGCELQYTAHAQVGGKIAQVGQRLVDGVARSMAEDFFRRFDQEMQQRYPQPEATGATPAGEAAAAAAAAHLAPKELGGDTMPETGARRMPVWAWIVFAAAVLLALALLASGG</sequence>
<keyword evidence="1" id="KW-1133">Transmembrane helix</keyword>
<evidence type="ECO:0000313" key="2">
    <source>
        <dbReference type="EMBL" id="MBE7369955.1"/>
    </source>
</evidence>
<dbReference type="EMBL" id="JADDIV010000006">
    <property type="protein sequence ID" value="MBE7369955.1"/>
    <property type="molecule type" value="Genomic_DNA"/>
</dbReference>
<dbReference type="Proteomes" id="UP000806285">
    <property type="component" value="Unassembled WGS sequence"/>
</dbReference>
<accession>A0ABR9S8S4</accession>
<keyword evidence="1" id="KW-0812">Transmembrane</keyword>
<feature type="transmembrane region" description="Helical" evidence="1">
    <location>
        <begin position="193"/>
        <end position="211"/>
    </location>
</feature>
<dbReference type="Gene3D" id="3.30.530.20">
    <property type="match status" value="1"/>
</dbReference>
<name>A0ABR9S8S4_9BURK</name>
<dbReference type="SUPFAM" id="SSF55961">
    <property type="entry name" value="Bet v1-like"/>
    <property type="match status" value="1"/>
</dbReference>
<reference evidence="2 3" key="1">
    <citation type="submission" date="2020-10" db="EMBL/GenBank/DDBJ databases">
        <title>Ramlibacter sp. HM2 16S ribosomal RNA gene Genome sequencing and assembly.</title>
        <authorList>
            <person name="Kang M."/>
        </authorList>
    </citation>
    <scope>NUCLEOTIDE SEQUENCE [LARGE SCALE GENOMIC DNA]</scope>
    <source>
        <strain evidence="2 3">HM2</strain>
    </source>
</reference>
<dbReference type="InterPro" id="IPR010419">
    <property type="entry name" value="CO_DH_gsu"/>
</dbReference>
<keyword evidence="3" id="KW-1185">Reference proteome</keyword>
<dbReference type="RefSeq" id="WP_193678582.1">
    <property type="nucleotide sequence ID" value="NZ_JADDIV010000006.1"/>
</dbReference>
<proteinExistence type="predicted"/>
<keyword evidence="1" id="KW-0472">Membrane</keyword>
<dbReference type="InterPro" id="IPR023393">
    <property type="entry name" value="START-like_dom_sf"/>
</dbReference>
<dbReference type="Pfam" id="PF06240">
    <property type="entry name" value="COXG"/>
    <property type="match status" value="1"/>
</dbReference>
<comment type="caution">
    <text evidence="2">The sequence shown here is derived from an EMBL/GenBank/DDBJ whole genome shotgun (WGS) entry which is preliminary data.</text>
</comment>
<dbReference type="CDD" id="cd05018">
    <property type="entry name" value="CoxG"/>
    <property type="match status" value="1"/>
</dbReference>
<dbReference type="PANTHER" id="PTHR38588">
    <property type="entry name" value="BLL0334 PROTEIN"/>
    <property type="match status" value="1"/>
</dbReference>
<gene>
    <name evidence="2" type="ORF">IM787_20500</name>
</gene>
<evidence type="ECO:0000256" key="1">
    <source>
        <dbReference type="SAM" id="Phobius"/>
    </source>
</evidence>